<dbReference type="EMBL" id="DYUC01000011">
    <property type="protein sequence ID" value="HJG85627.1"/>
    <property type="molecule type" value="Genomic_DNA"/>
</dbReference>
<reference evidence="1" key="1">
    <citation type="journal article" date="2021" name="PeerJ">
        <title>Extensive microbial diversity within the chicken gut microbiome revealed by metagenomics and culture.</title>
        <authorList>
            <person name="Gilroy R."/>
            <person name="Ravi A."/>
            <person name="Getino M."/>
            <person name="Pursley I."/>
            <person name="Horton D.L."/>
            <person name="Alikhan N.F."/>
            <person name="Baker D."/>
            <person name="Gharbi K."/>
            <person name="Hall N."/>
            <person name="Watson M."/>
            <person name="Adriaenssens E.M."/>
            <person name="Foster-Nyarko E."/>
            <person name="Jarju S."/>
            <person name="Secka A."/>
            <person name="Antonio M."/>
            <person name="Oren A."/>
            <person name="Chaudhuri R.R."/>
            <person name="La Ragione R."/>
            <person name="Hildebrand F."/>
            <person name="Pallen M.J."/>
        </authorList>
    </citation>
    <scope>NUCLEOTIDE SEQUENCE</scope>
    <source>
        <strain evidence="1">CHK179-5677</strain>
    </source>
</reference>
<evidence type="ECO:0000313" key="2">
    <source>
        <dbReference type="Proteomes" id="UP000760668"/>
    </source>
</evidence>
<protein>
    <submittedName>
        <fullName evidence="1">Uncharacterized protein</fullName>
    </submittedName>
</protein>
<organism evidence="1 2">
    <name type="scientific">Pseudoflavonifractor capillosus</name>
    <dbReference type="NCBI Taxonomy" id="106588"/>
    <lineage>
        <taxon>Bacteria</taxon>
        <taxon>Bacillati</taxon>
        <taxon>Bacillota</taxon>
        <taxon>Clostridia</taxon>
        <taxon>Eubacteriales</taxon>
        <taxon>Oscillospiraceae</taxon>
        <taxon>Pseudoflavonifractor</taxon>
    </lineage>
</organism>
<reference evidence="1" key="2">
    <citation type="submission" date="2021-09" db="EMBL/GenBank/DDBJ databases">
        <authorList>
            <person name="Gilroy R."/>
        </authorList>
    </citation>
    <scope>NUCLEOTIDE SEQUENCE</scope>
    <source>
        <strain evidence="1">CHK179-5677</strain>
    </source>
</reference>
<accession>A0A921SRQ8</accession>
<sequence length="94" mass="10614">MTQDTFSYETARPGDFVEQAVVDDAMNCMPPACMTGRCSQMGTPHSHRLDPQTGHWRATYATFKRCLDASGVWEYCGYCFQGETVERGKEPVYC</sequence>
<dbReference type="RefSeq" id="WP_304247226.1">
    <property type="nucleotide sequence ID" value="NZ_DYUC01000011.1"/>
</dbReference>
<proteinExistence type="predicted"/>
<evidence type="ECO:0000313" key="1">
    <source>
        <dbReference type="EMBL" id="HJG85627.1"/>
    </source>
</evidence>
<dbReference type="AlphaFoldDB" id="A0A921SRQ8"/>
<name>A0A921SRQ8_9FIRM</name>
<dbReference type="Proteomes" id="UP000760668">
    <property type="component" value="Unassembled WGS sequence"/>
</dbReference>
<comment type="caution">
    <text evidence="1">The sequence shown here is derived from an EMBL/GenBank/DDBJ whole genome shotgun (WGS) entry which is preliminary data.</text>
</comment>
<gene>
    <name evidence="1" type="ORF">K8V01_01150</name>
</gene>